<dbReference type="EMBL" id="WUUT01000003">
    <property type="protein sequence ID" value="MXR51753.1"/>
    <property type="molecule type" value="Genomic_DNA"/>
</dbReference>
<accession>A0A6B0T817</accession>
<keyword evidence="1" id="KW-0812">Transmembrane</keyword>
<keyword evidence="1" id="KW-0472">Membrane</keyword>
<dbReference type="Pfam" id="PF26071">
    <property type="entry name" value="DUF8028"/>
    <property type="match status" value="1"/>
</dbReference>
<sequence length="77" mass="8147">MSSAFPSDSTAGADRGISLRTAVKYPLRALGFWAAVVLPFVLLWLIVSGIAQQSPTILTGVVSANVAALVLGREYKR</sequence>
<comment type="caution">
    <text evidence="2">The sequence shown here is derived from an EMBL/GenBank/DDBJ whole genome shotgun (WGS) entry which is preliminary data.</text>
</comment>
<organism evidence="2 3">
    <name type="scientific">Halovenus carboxidivorans</name>
    <dbReference type="NCBI Taxonomy" id="2692199"/>
    <lineage>
        <taxon>Archaea</taxon>
        <taxon>Methanobacteriati</taxon>
        <taxon>Methanobacteriota</taxon>
        <taxon>Stenosarchaea group</taxon>
        <taxon>Halobacteria</taxon>
        <taxon>Halobacteriales</taxon>
        <taxon>Haloarculaceae</taxon>
        <taxon>Halovenus</taxon>
    </lineage>
</organism>
<dbReference type="InterPro" id="IPR058341">
    <property type="entry name" value="DUF8028"/>
</dbReference>
<name>A0A6B0T817_9EURY</name>
<dbReference type="Proteomes" id="UP000466535">
    <property type="component" value="Unassembled WGS sequence"/>
</dbReference>
<feature type="transmembrane region" description="Helical" evidence="1">
    <location>
        <begin position="30"/>
        <end position="51"/>
    </location>
</feature>
<keyword evidence="1" id="KW-1133">Transmembrane helix</keyword>
<dbReference type="OrthoDB" id="340775at2157"/>
<keyword evidence="3" id="KW-1185">Reference proteome</keyword>
<reference evidence="2 3" key="1">
    <citation type="submission" date="2019-12" db="EMBL/GenBank/DDBJ databases">
        <title>Isolation and characterization of three novel carbon monoxide-oxidizing members of Halobacteria from salione crusts and soils.</title>
        <authorList>
            <person name="Myers M.R."/>
            <person name="King G.M."/>
        </authorList>
    </citation>
    <scope>NUCLEOTIDE SEQUENCE [LARGE SCALE GENOMIC DNA]</scope>
    <source>
        <strain evidence="2 3">WSH3</strain>
    </source>
</reference>
<evidence type="ECO:0000256" key="1">
    <source>
        <dbReference type="SAM" id="Phobius"/>
    </source>
</evidence>
<dbReference type="RefSeq" id="WP_159763885.1">
    <property type="nucleotide sequence ID" value="NZ_WUUT01000003.1"/>
</dbReference>
<dbReference type="AlphaFoldDB" id="A0A6B0T817"/>
<evidence type="ECO:0000313" key="3">
    <source>
        <dbReference type="Proteomes" id="UP000466535"/>
    </source>
</evidence>
<gene>
    <name evidence="2" type="ORF">GRX03_09070</name>
</gene>
<proteinExistence type="predicted"/>
<feature type="transmembrane region" description="Helical" evidence="1">
    <location>
        <begin position="57"/>
        <end position="75"/>
    </location>
</feature>
<evidence type="ECO:0000313" key="2">
    <source>
        <dbReference type="EMBL" id="MXR51753.1"/>
    </source>
</evidence>
<protein>
    <submittedName>
        <fullName evidence="2">Uncharacterized protein</fullName>
    </submittedName>
</protein>